<dbReference type="RefSeq" id="WP_120638299.1">
    <property type="nucleotide sequence ID" value="NZ_RAQU01000053.1"/>
</dbReference>
<dbReference type="InParanoid" id="A0A3A9JKE0"/>
<evidence type="ECO:0000313" key="5">
    <source>
        <dbReference type="Proteomes" id="UP000278036"/>
    </source>
</evidence>
<accession>A0A3A9JKE0</accession>
<gene>
    <name evidence="2" type="ORF">D6Z83_10665</name>
    <name evidence="3" type="ORF">EBE87_02540</name>
</gene>
<keyword evidence="1" id="KW-1133">Transmembrane helix</keyword>
<evidence type="ECO:0000256" key="1">
    <source>
        <dbReference type="SAM" id="Phobius"/>
    </source>
</evidence>
<comment type="caution">
    <text evidence="2">The sequence shown here is derived from an EMBL/GenBank/DDBJ whole genome shotgun (WGS) entry which is preliminary data.</text>
</comment>
<dbReference type="Proteomes" id="UP000278036">
    <property type="component" value="Unassembled WGS sequence"/>
</dbReference>
<dbReference type="EMBL" id="RAQU01000053">
    <property type="protein sequence ID" value="RKK04174.1"/>
    <property type="molecule type" value="Genomic_DNA"/>
</dbReference>
<feature type="transmembrane region" description="Helical" evidence="1">
    <location>
        <begin position="59"/>
        <end position="82"/>
    </location>
</feature>
<dbReference type="Proteomes" id="UP000274097">
    <property type="component" value="Unassembled WGS sequence"/>
</dbReference>
<sequence length="135" mass="14557">MVIRIRDKADLWTLLMPPTVWALHFLFCYLVAAVHCAKKGGINLAEPSSGASFAPLAEVRPLVAIGTAVALALIVVSAWQAWRHWGAGTEDPPHDAATPEDRQHFLGLATLLLSGLSFASVIFIALPAFLITDCR</sequence>
<dbReference type="OrthoDB" id="7264282at2"/>
<reference evidence="2 5" key="1">
    <citation type="submission" date="2018-09" db="EMBL/GenBank/DDBJ databases">
        <title>Roseomonas sp. nov., isolated from feces of Tibetan antelopes in the Qinghai-Tibet plateau, China.</title>
        <authorList>
            <person name="Tian Z."/>
        </authorList>
    </citation>
    <scope>NUCLEOTIDE SEQUENCE [LARGE SCALE GENOMIC DNA]</scope>
    <source>
        <strain evidence="3 4">Z23</strain>
        <strain evidence="2 5">Z24</strain>
    </source>
</reference>
<proteinExistence type="predicted"/>
<keyword evidence="1" id="KW-0812">Transmembrane</keyword>
<keyword evidence="1" id="KW-0472">Membrane</keyword>
<keyword evidence="4" id="KW-1185">Reference proteome</keyword>
<evidence type="ECO:0000313" key="3">
    <source>
        <dbReference type="EMBL" id="RMI27264.1"/>
    </source>
</evidence>
<dbReference type="AlphaFoldDB" id="A0A3A9JKE0"/>
<evidence type="ECO:0000313" key="2">
    <source>
        <dbReference type="EMBL" id="RKK04174.1"/>
    </source>
</evidence>
<organism evidence="2 5">
    <name type="scientific">Teichococcus wenyumeiae</name>
    <dbReference type="NCBI Taxonomy" id="2478470"/>
    <lineage>
        <taxon>Bacteria</taxon>
        <taxon>Pseudomonadati</taxon>
        <taxon>Pseudomonadota</taxon>
        <taxon>Alphaproteobacteria</taxon>
        <taxon>Acetobacterales</taxon>
        <taxon>Roseomonadaceae</taxon>
        <taxon>Roseomonas</taxon>
    </lineage>
</organism>
<evidence type="ECO:0000313" key="4">
    <source>
        <dbReference type="Proteomes" id="UP000274097"/>
    </source>
</evidence>
<name>A0A3A9JKE0_9PROT</name>
<feature type="transmembrane region" description="Helical" evidence="1">
    <location>
        <begin position="20"/>
        <end position="38"/>
    </location>
</feature>
<protein>
    <submittedName>
        <fullName evidence="2">Uncharacterized protein</fullName>
    </submittedName>
</protein>
<dbReference type="EMBL" id="RFLX01000001">
    <property type="protein sequence ID" value="RMI27264.1"/>
    <property type="molecule type" value="Genomic_DNA"/>
</dbReference>
<feature type="transmembrane region" description="Helical" evidence="1">
    <location>
        <begin position="105"/>
        <end position="131"/>
    </location>
</feature>